<dbReference type="Gene3D" id="3.40.50.300">
    <property type="entry name" value="P-loop containing nucleotide triphosphate hydrolases"/>
    <property type="match status" value="1"/>
</dbReference>
<dbReference type="InterPro" id="IPR036869">
    <property type="entry name" value="J_dom_sf"/>
</dbReference>
<evidence type="ECO:0000313" key="7">
    <source>
        <dbReference type="Proteomes" id="UP000095284"/>
    </source>
</evidence>
<dbReference type="PROSITE" id="PS51074">
    <property type="entry name" value="DPH_MB"/>
    <property type="match status" value="1"/>
</dbReference>
<dbReference type="InterPro" id="IPR027417">
    <property type="entry name" value="P-loop_NTPase"/>
</dbReference>
<feature type="domain" description="DPH-type MB" evidence="6">
    <location>
        <begin position="74"/>
        <end position="132"/>
    </location>
</feature>
<dbReference type="SUPFAM" id="SSF52540">
    <property type="entry name" value="P-loop containing nucleoside triphosphate hydrolases"/>
    <property type="match status" value="1"/>
</dbReference>
<dbReference type="Proteomes" id="UP000095284">
    <property type="component" value="Unplaced"/>
</dbReference>
<evidence type="ECO:0000313" key="8">
    <source>
        <dbReference type="WBParaSite" id="BXY_1050000.1"/>
    </source>
</evidence>
<dbReference type="AlphaFoldDB" id="A0A1I7SBV1"/>
<keyword evidence="2" id="KW-0479">Metal-binding</keyword>
<sequence length="350" mass="39853">MLDFYALFGLKENASPTDIKQGYHQFLLKVHPDKNQDQSDSEIINLAQQAYKTLKNPSTRKGYDIWLREQRLREERELISEEIHLEPEEKTLETDCRCGALFEIHAEDLANVVDYALFECSNCSLCFKVRMCNIKRSTEMNQNSNKVLLLGDTGVGKSTLVDTLCGKPDSRPESTVGVSIKVLAHQFAAGTPQESTEIIELWDVGGANIHRQTAARVFSDNVCGIIYVHDLTNSRSEQNLAQWAALLEEYPGPNGSQRFGEFNRLGDVEKIGYLPTLVVGSYLDLAPQRAREPNRQRIRFLRQYEEIQLDCRKEIAAGSTNKLLVSRFFDAVCVVKSRHSEIINQRRRRL</sequence>
<dbReference type="Pfam" id="PF05207">
    <property type="entry name" value="Zn_ribbon_CSL"/>
    <property type="match status" value="1"/>
</dbReference>
<evidence type="ECO:0000256" key="1">
    <source>
        <dbReference type="ARBA" id="ARBA00006169"/>
    </source>
</evidence>
<dbReference type="PANTHER" id="PTHR45255:SF1">
    <property type="entry name" value="DNAJ HOMOLOG SUBFAMILY C MEMBER 24"/>
    <property type="match status" value="1"/>
</dbReference>
<dbReference type="InterPro" id="IPR036671">
    <property type="entry name" value="DPH_MB_sf"/>
</dbReference>
<dbReference type="PROSITE" id="PS50076">
    <property type="entry name" value="DNAJ_2"/>
    <property type="match status" value="1"/>
</dbReference>
<accession>A0A1I7SBV1</accession>
<evidence type="ECO:0000256" key="2">
    <source>
        <dbReference type="ARBA" id="ARBA00022723"/>
    </source>
</evidence>
<dbReference type="InterPro" id="IPR025662">
    <property type="entry name" value="Sigma_54_int_dom_ATP-bd_1"/>
</dbReference>
<keyword evidence="3" id="KW-0862">Zinc</keyword>
<protein>
    <submittedName>
        <fullName evidence="8">J domain-containing protein</fullName>
    </submittedName>
</protein>
<evidence type="ECO:0000256" key="3">
    <source>
        <dbReference type="ARBA" id="ARBA00022833"/>
    </source>
</evidence>
<evidence type="ECO:0000256" key="4">
    <source>
        <dbReference type="ARBA" id="ARBA00023004"/>
    </source>
</evidence>
<reference evidence="8" key="1">
    <citation type="submission" date="2016-11" db="UniProtKB">
        <authorList>
            <consortium name="WormBaseParasite"/>
        </authorList>
    </citation>
    <scope>IDENTIFICATION</scope>
</reference>
<dbReference type="CDD" id="cd06257">
    <property type="entry name" value="DnaJ"/>
    <property type="match status" value="1"/>
</dbReference>
<dbReference type="PROSITE" id="PS51419">
    <property type="entry name" value="RAB"/>
    <property type="match status" value="1"/>
</dbReference>
<name>A0A1I7SBV1_BURXY</name>
<dbReference type="Gene3D" id="3.10.660.10">
    <property type="entry name" value="DPH Zinc finger"/>
    <property type="match status" value="1"/>
</dbReference>
<dbReference type="SMART" id="SM00271">
    <property type="entry name" value="DnaJ"/>
    <property type="match status" value="1"/>
</dbReference>
<dbReference type="Pfam" id="PF00226">
    <property type="entry name" value="DnaJ"/>
    <property type="match status" value="1"/>
</dbReference>
<dbReference type="SUPFAM" id="SSF46565">
    <property type="entry name" value="Chaperone J-domain"/>
    <property type="match status" value="1"/>
</dbReference>
<keyword evidence="4" id="KW-0408">Iron</keyword>
<dbReference type="SUPFAM" id="SSF144217">
    <property type="entry name" value="CSL zinc finger"/>
    <property type="match status" value="1"/>
</dbReference>
<dbReference type="InterPro" id="IPR007872">
    <property type="entry name" value="DPH_MB_dom"/>
</dbReference>
<dbReference type="PANTHER" id="PTHR45255">
    <property type="entry name" value="DNAJ HOMOLOG SUBFAMILY C MEMBER 24"/>
    <property type="match status" value="1"/>
</dbReference>
<dbReference type="WBParaSite" id="BXY_1050000.1">
    <property type="protein sequence ID" value="BXY_1050000.1"/>
    <property type="gene ID" value="BXY_1050000"/>
</dbReference>
<feature type="domain" description="J" evidence="5">
    <location>
        <begin position="3"/>
        <end position="67"/>
    </location>
</feature>
<dbReference type="Pfam" id="PF08477">
    <property type="entry name" value="Roc"/>
    <property type="match status" value="1"/>
</dbReference>
<dbReference type="GO" id="GO:0008198">
    <property type="term" value="F:ferrous iron binding"/>
    <property type="evidence" value="ECO:0007669"/>
    <property type="project" value="TreeGrafter"/>
</dbReference>
<dbReference type="PROSITE" id="PS00675">
    <property type="entry name" value="SIGMA54_INTERACT_1"/>
    <property type="match status" value="1"/>
</dbReference>
<dbReference type="InterPro" id="IPR001623">
    <property type="entry name" value="DnaJ_domain"/>
</dbReference>
<evidence type="ECO:0000259" key="6">
    <source>
        <dbReference type="PROSITE" id="PS51074"/>
    </source>
</evidence>
<dbReference type="SMART" id="SM00175">
    <property type="entry name" value="RAB"/>
    <property type="match status" value="1"/>
</dbReference>
<dbReference type="Gene3D" id="1.10.287.110">
    <property type="entry name" value="DnaJ domain"/>
    <property type="match status" value="1"/>
</dbReference>
<proteinExistence type="inferred from homology"/>
<dbReference type="eggNOG" id="ENOG502QT3S">
    <property type="taxonomic scope" value="Eukaryota"/>
</dbReference>
<comment type="similarity">
    <text evidence="1">Belongs to the DPH4 family.</text>
</comment>
<dbReference type="GO" id="GO:0001671">
    <property type="term" value="F:ATPase activator activity"/>
    <property type="evidence" value="ECO:0007669"/>
    <property type="project" value="TreeGrafter"/>
</dbReference>
<dbReference type="PRINTS" id="PR00625">
    <property type="entry name" value="JDOMAIN"/>
</dbReference>
<evidence type="ECO:0000259" key="5">
    <source>
        <dbReference type="PROSITE" id="PS50076"/>
    </source>
</evidence>
<organism evidence="7 8">
    <name type="scientific">Bursaphelenchus xylophilus</name>
    <name type="common">Pinewood nematode worm</name>
    <name type="synonym">Aphelenchoides xylophilus</name>
    <dbReference type="NCBI Taxonomy" id="6326"/>
    <lineage>
        <taxon>Eukaryota</taxon>
        <taxon>Metazoa</taxon>
        <taxon>Ecdysozoa</taxon>
        <taxon>Nematoda</taxon>
        <taxon>Chromadorea</taxon>
        <taxon>Rhabditida</taxon>
        <taxon>Tylenchina</taxon>
        <taxon>Tylenchomorpha</taxon>
        <taxon>Aphelenchoidea</taxon>
        <taxon>Aphelenchoididae</taxon>
        <taxon>Bursaphelenchus</taxon>
    </lineage>
</organism>